<dbReference type="AlphaFoldDB" id="A0A2S6GTP9"/>
<dbReference type="InterPro" id="IPR005646">
    <property type="entry name" value="FapA"/>
</dbReference>
<accession>A0A2S6GTP9</accession>
<proteinExistence type="predicted"/>
<dbReference type="Pfam" id="PF20250">
    <property type="entry name" value="FapA_N"/>
    <property type="match status" value="1"/>
</dbReference>
<dbReference type="OrthoDB" id="5807941at2"/>
<sequence>MNDASLTDVLTFKLSDDGKLLAAFEPCESKPPVDEAAIKMALAKQGLSSLFLYENSLSNLVQQYNSLNESFVLEIGERRDGVCSIHIADDKMTASLTLTPPYGGAPVGLLQIQLALQEKGVVSGIMKNEIEAALKEGYAKERVIAKGLPPVRGIDARFQSLIPEIRERKPRVDEHGIANYRDLGQLIVVRPGDPLMFRTPPTEGKKGRDITGQILMPEPGQDTPFASGLQGVEIDSNAELDPDHNTLLLAVIAGQPKLVPNGVIVEPTIDLPRVDLSTGNMNFDGTINIKGDIKDGMRICASGDVFVGGIVEAAEIEAGGNIVVKGGVIGHSEHSGDSNETPTFNARIISKGSISARFAENVCMEAGTDIIIEEFSMHNHLTALNRILVGKSGGKKGRIIGGITCASVLVKAAIIGSNAGFITKIKAGFNPYLQAQLDKLKLEIDVSEKELEDLKKIIAFVLAHPEKDKNGLLNKALHTREKVEADCTRLHTERAHLLSEMTLAENVQVIVEDSVHCGVEIQIGNSIWKNNEERGKGVFQIVDGAIDFGNIMLSVDRSQ</sequence>
<dbReference type="PANTHER" id="PTHR38032:SF1">
    <property type="entry name" value="RNA-BINDING PROTEIN KHPB N-TERMINAL DOMAIN-CONTAINING PROTEIN"/>
    <property type="match status" value="1"/>
</dbReference>
<protein>
    <recommendedName>
        <fullName evidence="1">Flagellar Assembly Protein A N-terminal region domain-containing protein</fullName>
    </recommendedName>
</protein>
<comment type="caution">
    <text evidence="2">The sequence shown here is derived from an EMBL/GenBank/DDBJ whole genome shotgun (WGS) entry which is preliminary data.</text>
</comment>
<dbReference type="InterPro" id="IPR046865">
    <property type="entry name" value="FapA_b_solenoid"/>
</dbReference>
<evidence type="ECO:0000313" key="2">
    <source>
        <dbReference type="EMBL" id="PPK68622.1"/>
    </source>
</evidence>
<dbReference type="RefSeq" id="WP_104424469.1">
    <property type="nucleotide sequence ID" value="NZ_PTIY01000011.1"/>
</dbReference>
<evidence type="ECO:0000313" key="3">
    <source>
        <dbReference type="Proteomes" id="UP000238071"/>
    </source>
</evidence>
<dbReference type="Proteomes" id="UP000238071">
    <property type="component" value="Unassembled WGS sequence"/>
</dbReference>
<reference evidence="2 3" key="1">
    <citation type="submission" date="2018-02" db="EMBL/GenBank/DDBJ databases">
        <title>Subsurface microbial communities from deep shales in Ohio and West Virginia, USA.</title>
        <authorList>
            <person name="Wrighton K."/>
        </authorList>
    </citation>
    <scope>NUCLEOTIDE SEQUENCE [LARGE SCALE GENOMIC DNA]</scope>
    <source>
        <strain evidence="2 3">OWC-G53F</strain>
    </source>
</reference>
<dbReference type="Pfam" id="PF03961">
    <property type="entry name" value="FapA"/>
    <property type="match status" value="1"/>
</dbReference>
<feature type="domain" description="Flagellar Assembly Protein A N-terminal region" evidence="1">
    <location>
        <begin position="84"/>
        <end position="260"/>
    </location>
</feature>
<gene>
    <name evidence="2" type="ORF">B0F88_11130</name>
</gene>
<dbReference type="EMBL" id="PTIY01000011">
    <property type="protein sequence ID" value="PPK68622.1"/>
    <property type="molecule type" value="Genomic_DNA"/>
</dbReference>
<organism evidence="2 3">
    <name type="scientific">Methylobacter tundripaludum</name>
    <dbReference type="NCBI Taxonomy" id="173365"/>
    <lineage>
        <taxon>Bacteria</taxon>
        <taxon>Pseudomonadati</taxon>
        <taxon>Pseudomonadota</taxon>
        <taxon>Gammaproteobacteria</taxon>
        <taxon>Methylococcales</taxon>
        <taxon>Methylococcaceae</taxon>
        <taxon>Methylobacter</taxon>
    </lineage>
</organism>
<keyword evidence="3" id="KW-1185">Reference proteome</keyword>
<name>A0A2S6GTP9_9GAMM</name>
<dbReference type="PANTHER" id="PTHR38032">
    <property type="entry name" value="POLYMERASE-RELATED"/>
    <property type="match status" value="1"/>
</dbReference>
<evidence type="ECO:0000259" key="1">
    <source>
        <dbReference type="Pfam" id="PF20250"/>
    </source>
</evidence>
<dbReference type="InterPro" id="IPR046866">
    <property type="entry name" value="FapA_N"/>
</dbReference>